<keyword evidence="6" id="KW-1185">Reference proteome</keyword>
<dbReference type="PANTHER" id="PTHR47893:SF1">
    <property type="entry name" value="REGULATORY PROTEIN PCHR"/>
    <property type="match status" value="1"/>
</dbReference>
<dbReference type="Gene3D" id="1.10.10.60">
    <property type="entry name" value="Homeodomain-like"/>
    <property type="match status" value="2"/>
</dbReference>
<sequence length="329" mass="37922">MKITLNFSDLQDMTMEHAFPDNYHYLGEPIVERTTSLECFGGTGSYREIFFEGVHIAYGDLRLKQQTILNFESDFETVEMHFDLSGNTLTNISGSNRMRYEFNSNHHNIIYVPGIKGNLHFNTMSTQVLEINLSIPLFKKFIADTEIFTNFIQEINQQNPAMLGRHNMPITPAMVSLIRSMLDCKKEGMYKRMYLEAKVVELLLLQLEQFAFHDCNSFCSLKPADMEKMHHARDIIFTRANEVHSLRRLALEIGTNEFTLKKGFKEVFGTTVFGMLSDLKMEEAKRLLSEGEKSISEISEYAGYKNCTHFTTAFKKKYGVTPGKYKVEL</sequence>
<dbReference type="AlphaFoldDB" id="A0A1M4ZFM1"/>
<gene>
    <name evidence="5" type="ORF">SAMN04488522_102309</name>
</gene>
<dbReference type="Proteomes" id="UP000184287">
    <property type="component" value="Unassembled WGS sequence"/>
</dbReference>
<dbReference type="GO" id="GO:0003700">
    <property type="term" value="F:DNA-binding transcription factor activity"/>
    <property type="evidence" value="ECO:0007669"/>
    <property type="project" value="InterPro"/>
</dbReference>
<name>A0A1M4ZFM1_9SPHI</name>
<dbReference type="EMBL" id="FQUQ01000002">
    <property type="protein sequence ID" value="SHF16811.1"/>
    <property type="molecule type" value="Genomic_DNA"/>
</dbReference>
<evidence type="ECO:0000256" key="3">
    <source>
        <dbReference type="ARBA" id="ARBA00023163"/>
    </source>
</evidence>
<dbReference type="PRINTS" id="PR00032">
    <property type="entry name" value="HTHARAC"/>
</dbReference>
<evidence type="ECO:0000256" key="1">
    <source>
        <dbReference type="ARBA" id="ARBA00023015"/>
    </source>
</evidence>
<accession>A0A1M4ZFM1</accession>
<dbReference type="InterPro" id="IPR018060">
    <property type="entry name" value="HTH_AraC"/>
</dbReference>
<protein>
    <submittedName>
        <fullName evidence="5">Transcriptional regulator, AraC family</fullName>
    </submittedName>
</protein>
<feature type="domain" description="HTH araC/xylS-type" evidence="4">
    <location>
        <begin position="230"/>
        <end position="328"/>
    </location>
</feature>
<organism evidence="5 6">
    <name type="scientific">Pedobacter caeni</name>
    <dbReference type="NCBI Taxonomy" id="288992"/>
    <lineage>
        <taxon>Bacteria</taxon>
        <taxon>Pseudomonadati</taxon>
        <taxon>Bacteroidota</taxon>
        <taxon>Sphingobacteriia</taxon>
        <taxon>Sphingobacteriales</taxon>
        <taxon>Sphingobacteriaceae</taxon>
        <taxon>Pedobacter</taxon>
    </lineage>
</organism>
<proteinExistence type="predicted"/>
<evidence type="ECO:0000256" key="2">
    <source>
        <dbReference type="ARBA" id="ARBA00023125"/>
    </source>
</evidence>
<keyword evidence="1" id="KW-0805">Transcription regulation</keyword>
<dbReference type="PROSITE" id="PS00041">
    <property type="entry name" value="HTH_ARAC_FAMILY_1"/>
    <property type="match status" value="1"/>
</dbReference>
<dbReference type="InterPro" id="IPR053142">
    <property type="entry name" value="PchR_regulatory_protein"/>
</dbReference>
<dbReference type="Pfam" id="PF12833">
    <property type="entry name" value="HTH_18"/>
    <property type="match status" value="1"/>
</dbReference>
<evidence type="ECO:0000313" key="6">
    <source>
        <dbReference type="Proteomes" id="UP000184287"/>
    </source>
</evidence>
<dbReference type="STRING" id="288992.SAMN04488522_102309"/>
<dbReference type="RefSeq" id="WP_084528709.1">
    <property type="nucleotide sequence ID" value="NZ_FQUQ01000002.1"/>
</dbReference>
<dbReference type="PANTHER" id="PTHR47893">
    <property type="entry name" value="REGULATORY PROTEIN PCHR"/>
    <property type="match status" value="1"/>
</dbReference>
<dbReference type="InterPro" id="IPR018062">
    <property type="entry name" value="HTH_AraC-typ_CS"/>
</dbReference>
<dbReference type="PROSITE" id="PS01124">
    <property type="entry name" value="HTH_ARAC_FAMILY_2"/>
    <property type="match status" value="1"/>
</dbReference>
<dbReference type="InterPro" id="IPR020449">
    <property type="entry name" value="Tscrpt_reg_AraC-type_HTH"/>
</dbReference>
<evidence type="ECO:0000259" key="4">
    <source>
        <dbReference type="PROSITE" id="PS01124"/>
    </source>
</evidence>
<reference evidence="6" key="1">
    <citation type="submission" date="2016-11" db="EMBL/GenBank/DDBJ databases">
        <authorList>
            <person name="Varghese N."/>
            <person name="Submissions S."/>
        </authorList>
    </citation>
    <scope>NUCLEOTIDE SEQUENCE [LARGE SCALE GENOMIC DNA]</scope>
    <source>
        <strain evidence="6">DSM 16990</strain>
    </source>
</reference>
<keyword evidence="2" id="KW-0238">DNA-binding</keyword>
<dbReference type="SMART" id="SM00342">
    <property type="entry name" value="HTH_ARAC"/>
    <property type="match status" value="1"/>
</dbReference>
<evidence type="ECO:0000313" key="5">
    <source>
        <dbReference type="EMBL" id="SHF16811.1"/>
    </source>
</evidence>
<dbReference type="OrthoDB" id="799767at2"/>
<dbReference type="SUPFAM" id="SSF46689">
    <property type="entry name" value="Homeodomain-like"/>
    <property type="match status" value="1"/>
</dbReference>
<dbReference type="InterPro" id="IPR009057">
    <property type="entry name" value="Homeodomain-like_sf"/>
</dbReference>
<dbReference type="GO" id="GO:0043565">
    <property type="term" value="F:sequence-specific DNA binding"/>
    <property type="evidence" value="ECO:0007669"/>
    <property type="project" value="InterPro"/>
</dbReference>
<keyword evidence="3" id="KW-0804">Transcription</keyword>